<sequence>MSDHDVKEYAHQVKHSPVAASGAAAVKPGRQPGSSRSNAPVAAHADAKPVSKAHAAPAKTRKVEHAVGIDPKAPVVAKPKAVRATHKSVAIQH</sequence>
<protein>
    <submittedName>
        <fullName evidence="2">Alginate regulatory protein</fullName>
    </submittedName>
</protein>
<feature type="compositionally biased region" description="Basic and acidic residues" evidence="1">
    <location>
        <begin position="1"/>
        <end position="11"/>
    </location>
</feature>
<keyword evidence="3" id="KW-1185">Reference proteome</keyword>
<dbReference type="EMBL" id="CABVPN010000021">
    <property type="protein sequence ID" value="VWB89756.1"/>
    <property type="molecule type" value="Genomic_DNA"/>
</dbReference>
<organism evidence="2 3">
    <name type="scientific">Burkholderia diffusa</name>
    <dbReference type="NCBI Taxonomy" id="488732"/>
    <lineage>
        <taxon>Bacteria</taxon>
        <taxon>Pseudomonadati</taxon>
        <taxon>Pseudomonadota</taxon>
        <taxon>Betaproteobacteria</taxon>
        <taxon>Burkholderiales</taxon>
        <taxon>Burkholderiaceae</taxon>
        <taxon>Burkholderia</taxon>
        <taxon>Burkholderia cepacia complex</taxon>
    </lineage>
</organism>
<feature type="region of interest" description="Disordered" evidence="1">
    <location>
        <begin position="1"/>
        <end position="64"/>
    </location>
</feature>
<name>A0A6P2MVN9_9BURK</name>
<dbReference type="RefSeq" id="WP_151047181.1">
    <property type="nucleotide sequence ID" value="NZ_CABVPN010000021.1"/>
</dbReference>
<dbReference type="AlphaFoldDB" id="A0A6P2MVN9"/>
<dbReference type="Proteomes" id="UP000494125">
    <property type="component" value="Unassembled WGS sequence"/>
</dbReference>
<evidence type="ECO:0000256" key="1">
    <source>
        <dbReference type="SAM" id="MobiDB-lite"/>
    </source>
</evidence>
<evidence type="ECO:0000313" key="3">
    <source>
        <dbReference type="Proteomes" id="UP000494125"/>
    </source>
</evidence>
<gene>
    <name evidence="2" type="ORF">BDI24065_04315</name>
</gene>
<accession>A0A6P2MVN9</accession>
<evidence type="ECO:0000313" key="2">
    <source>
        <dbReference type="EMBL" id="VWB89756.1"/>
    </source>
</evidence>
<proteinExistence type="predicted"/>
<dbReference type="GeneID" id="93029384"/>
<reference evidence="2 3" key="1">
    <citation type="submission" date="2019-09" db="EMBL/GenBank/DDBJ databases">
        <authorList>
            <person name="Depoorter E."/>
        </authorList>
    </citation>
    <scope>NUCLEOTIDE SEQUENCE [LARGE SCALE GENOMIC DNA]</scope>
    <source>
        <strain evidence="2">LMG 24065</strain>
    </source>
</reference>